<name>A0A0K1ECX3_CHOCO</name>
<evidence type="ECO:0000313" key="1">
    <source>
        <dbReference type="EMBL" id="AKT38721.1"/>
    </source>
</evidence>
<protein>
    <submittedName>
        <fullName evidence="1">Uncharacterized protein</fullName>
    </submittedName>
</protein>
<accession>A0A0K1ECX3</accession>
<gene>
    <name evidence="1" type="ORF">CMC5_028650</name>
</gene>
<proteinExistence type="predicted"/>
<dbReference type="AlphaFoldDB" id="A0A0K1ECX3"/>
<dbReference type="KEGG" id="ccro:CMC5_028650"/>
<dbReference type="RefSeq" id="WP_156338574.1">
    <property type="nucleotide sequence ID" value="NZ_CP012159.1"/>
</dbReference>
<organism evidence="1 2">
    <name type="scientific">Chondromyces crocatus</name>
    <dbReference type="NCBI Taxonomy" id="52"/>
    <lineage>
        <taxon>Bacteria</taxon>
        <taxon>Pseudomonadati</taxon>
        <taxon>Myxococcota</taxon>
        <taxon>Polyangia</taxon>
        <taxon>Polyangiales</taxon>
        <taxon>Polyangiaceae</taxon>
        <taxon>Chondromyces</taxon>
    </lineage>
</organism>
<reference evidence="1 2" key="1">
    <citation type="submission" date="2015-07" db="EMBL/GenBank/DDBJ databases">
        <title>Genome analysis of myxobacterium Chondromyces crocatus Cm c5 reveals a high potential for natural compound synthesis and the genetic basis for the loss of fruiting body formation.</title>
        <authorList>
            <person name="Zaburannyi N."/>
            <person name="Bunk B."/>
            <person name="Maier J."/>
            <person name="Overmann J."/>
            <person name="Mueller R."/>
        </authorList>
    </citation>
    <scope>NUCLEOTIDE SEQUENCE [LARGE SCALE GENOMIC DNA]</scope>
    <source>
        <strain evidence="1 2">Cm c5</strain>
    </source>
</reference>
<dbReference type="EMBL" id="CP012159">
    <property type="protein sequence ID" value="AKT38721.1"/>
    <property type="molecule type" value="Genomic_DNA"/>
</dbReference>
<dbReference type="Proteomes" id="UP000067626">
    <property type="component" value="Chromosome"/>
</dbReference>
<dbReference type="STRING" id="52.CMC5_028650"/>
<keyword evidence="2" id="KW-1185">Reference proteome</keyword>
<evidence type="ECO:0000313" key="2">
    <source>
        <dbReference type="Proteomes" id="UP000067626"/>
    </source>
</evidence>
<sequence>MTIRSRHIHTIRIDVPQQLSRSFLYVCAEDTHWDPWWQTLYQYLLKWAPSVQEWRQDEDTFYGRPVLTDEERLDVFRFLRSAPAEVIASHNTLRHAVALTAELVKRTELLYVSAMVSPTAN</sequence>